<dbReference type="InterPro" id="IPR046348">
    <property type="entry name" value="SIS_dom_sf"/>
</dbReference>
<evidence type="ECO:0000313" key="10">
    <source>
        <dbReference type="Proteomes" id="UP000001700"/>
    </source>
</evidence>
<dbReference type="EC" id="5.3.1.9" evidence="7"/>
<comment type="function">
    <text evidence="7">Catalyzes the reversible isomerization of glucose-6-phosphate to fructose-6-phosphate.</text>
</comment>
<comment type="pathway">
    <text evidence="1 7 8">Carbohydrate degradation; glycolysis; D-glyceraldehyde 3-phosphate and glycerone phosphate from D-glucose: step 2/4.</text>
</comment>
<dbReference type="GO" id="GO:0006096">
    <property type="term" value="P:glycolytic process"/>
    <property type="evidence" value="ECO:0007669"/>
    <property type="project" value="UniProtKB-UniRule"/>
</dbReference>
<dbReference type="PROSITE" id="PS00765">
    <property type="entry name" value="P_GLUCOSE_ISOMERASE_1"/>
    <property type="match status" value="1"/>
</dbReference>
<comment type="pathway">
    <text evidence="7">Carbohydrate biosynthesis; gluconeogenesis.</text>
</comment>
<keyword evidence="10" id="KW-1185">Reference proteome</keyword>
<dbReference type="Pfam" id="PF00342">
    <property type="entry name" value="PGI"/>
    <property type="match status" value="1"/>
</dbReference>
<dbReference type="GO" id="GO:0004347">
    <property type="term" value="F:glucose-6-phosphate isomerase activity"/>
    <property type="evidence" value="ECO:0007669"/>
    <property type="project" value="UniProtKB-UniRule"/>
</dbReference>
<protein>
    <recommendedName>
        <fullName evidence="7">Glucose-6-phosphate isomerase</fullName>
        <shortName evidence="7">GPI</shortName>
        <ecNumber evidence="7">5.3.1.9</ecNumber>
    </recommendedName>
    <alternativeName>
        <fullName evidence="7">Phosphoglucose isomerase</fullName>
        <shortName evidence="7">PGI</shortName>
    </alternativeName>
    <alternativeName>
        <fullName evidence="7">Phosphohexose isomerase</fullName>
        <shortName evidence="7">PHI</shortName>
    </alternativeName>
</protein>
<dbReference type="NCBIfam" id="NF001211">
    <property type="entry name" value="PRK00179.1"/>
    <property type="match status" value="1"/>
</dbReference>
<dbReference type="GO" id="GO:0006094">
    <property type="term" value="P:gluconeogenesis"/>
    <property type="evidence" value="ECO:0007669"/>
    <property type="project" value="UniProtKB-UniRule"/>
</dbReference>
<gene>
    <name evidence="7 9" type="primary">pgi</name>
    <name evidence="9" type="ordered locus">RIEPE_0520</name>
</gene>
<dbReference type="InterPro" id="IPR023096">
    <property type="entry name" value="G6P_Isomerase_C"/>
</dbReference>
<dbReference type="UniPathway" id="UPA00109">
    <property type="reaction ID" value="UER00181"/>
</dbReference>
<evidence type="ECO:0000256" key="7">
    <source>
        <dbReference type="HAMAP-Rule" id="MF_00473"/>
    </source>
</evidence>
<organism evidence="9 10">
    <name type="scientific">Riesia pediculicola (strain USDA)</name>
    <dbReference type="NCBI Taxonomy" id="515618"/>
    <lineage>
        <taxon>Bacteria</taxon>
        <taxon>Pseudomonadati</taxon>
        <taxon>Pseudomonadota</taxon>
        <taxon>Gammaproteobacteria</taxon>
        <taxon>Enterobacterales</taxon>
        <taxon>Enterobacteriaceae</taxon>
        <taxon>Candidatus Riesia</taxon>
    </lineage>
</organism>
<dbReference type="GO" id="GO:0097367">
    <property type="term" value="F:carbohydrate derivative binding"/>
    <property type="evidence" value="ECO:0007669"/>
    <property type="project" value="InterPro"/>
</dbReference>
<dbReference type="CDD" id="cd05015">
    <property type="entry name" value="SIS_PGI_1"/>
    <property type="match status" value="1"/>
</dbReference>
<evidence type="ECO:0000256" key="3">
    <source>
        <dbReference type="ARBA" id="ARBA00022432"/>
    </source>
</evidence>
<feature type="active site" evidence="7">
    <location>
        <position position="387"/>
    </location>
</feature>
<dbReference type="PROSITE" id="PS00174">
    <property type="entry name" value="P_GLUCOSE_ISOMERASE_2"/>
    <property type="match status" value="1"/>
</dbReference>
<evidence type="ECO:0000256" key="8">
    <source>
        <dbReference type="RuleBase" id="RU000612"/>
    </source>
</evidence>
<dbReference type="InterPro" id="IPR035482">
    <property type="entry name" value="SIS_PGI_2"/>
</dbReference>
<dbReference type="InterPro" id="IPR001672">
    <property type="entry name" value="G6P_Isomerase"/>
</dbReference>
<dbReference type="Gene3D" id="1.10.1390.10">
    <property type="match status" value="1"/>
</dbReference>
<dbReference type="PROSITE" id="PS51463">
    <property type="entry name" value="P_GLUCOSE_ISOMERASE_3"/>
    <property type="match status" value="1"/>
</dbReference>
<feature type="active site" evidence="7">
    <location>
        <position position="514"/>
    </location>
</feature>
<dbReference type="UniPathway" id="UPA00138"/>
<name>D4G8U8_RIEPU</name>
<dbReference type="Gene3D" id="3.40.50.10490">
    <property type="entry name" value="Glucose-6-phosphate isomerase like protein, domain 1"/>
    <property type="match status" value="2"/>
</dbReference>
<keyword evidence="5 7" id="KW-0413">Isomerase</keyword>
<dbReference type="EMBL" id="CP001085">
    <property type="protein sequence ID" value="ADD79577.1"/>
    <property type="molecule type" value="Genomic_DNA"/>
</dbReference>
<dbReference type="InterPro" id="IPR035476">
    <property type="entry name" value="SIS_PGI_1"/>
</dbReference>
<dbReference type="PANTHER" id="PTHR11469:SF1">
    <property type="entry name" value="GLUCOSE-6-PHOSPHATE ISOMERASE"/>
    <property type="match status" value="1"/>
</dbReference>
<dbReference type="KEGG" id="rip:RIEPE_0520"/>
<keyword evidence="3 7" id="KW-0312">Gluconeogenesis</keyword>
<dbReference type="GO" id="GO:0051156">
    <property type="term" value="P:glucose 6-phosphate metabolic process"/>
    <property type="evidence" value="ECO:0007669"/>
    <property type="project" value="TreeGrafter"/>
</dbReference>
<comment type="similarity">
    <text evidence="2 7 8">Belongs to the GPI family.</text>
</comment>
<dbReference type="GO" id="GO:0048029">
    <property type="term" value="F:monosaccharide binding"/>
    <property type="evidence" value="ECO:0007669"/>
    <property type="project" value="TreeGrafter"/>
</dbReference>
<dbReference type="HOGENOM" id="CLU_017947_3_1_6"/>
<evidence type="ECO:0000256" key="2">
    <source>
        <dbReference type="ARBA" id="ARBA00006604"/>
    </source>
</evidence>
<dbReference type="RefSeq" id="WP_013087565.1">
    <property type="nucleotide sequence ID" value="NC_014109.1"/>
</dbReference>
<comment type="subcellular location">
    <subcellularLocation>
        <location evidence="7">Cytoplasm</location>
    </subcellularLocation>
</comment>
<evidence type="ECO:0000313" key="9">
    <source>
        <dbReference type="EMBL" id="ADD79577.1"/>
    </source>
</evidence>
<keyword evidence="4 7" id="KW-0324">Glycolysis</keyword>
<dbReference type="AlphaFoldDB" id="D4G8U8"/>
<dbReference type="InterPro" id="IPR018189">
    <property type="entry name" value="Phosphoglucose_isomerase_CS"/>
</dbReference>
<keyword evidence="7" id="KW-0963">Cytoplasm</keyword>
<evidence type="ECO:0000256" key="5">
    <source>
        <dbReference type="ARBA" id="ARBA00023235"/>
    </source>
</evidence>
<sequence>MKNISPIFTKAWKNLERNYQSFKDVHMKEMFLRNKNRFQEFSINFDDKIFFDYSKNRIDQKIIENLIDLAKETHLEDAIKSMFCGKKINVTEGRSVSHMHLRGNILDENQNNFLQNIREKVNISLKKMKSFSEDVIQGIWRGYTGKKITDVVNIGIGGSNLGPKIMIQSLKPYRNHLRFHFLSNIDVEHFNDLLKKIHLETTLFLISSKTFRTQETLTNAYSIKKFFLKKAKNEKHMNNHFIAISMNIHEAKKFGVKSENIFKIWDWVGGRYSLWSAIGIPIVLSIGFSNFKQILAGANSMDRHFYESDFKKNIPVIMALIEIWYNNFFKFETTAVLPYNYCLRNIPNYLQQLGMESNGKNIDRNHQTISYQSNPIIWGGSGIDGQHAFYQLFHQGTKIIPCDFIGSVCVHDSDNEKSFTRDHHDRLMSNFFAQSEILAFGNIKKEQNICKKSNDILYIHKFLFGNKPSNSILIRKITPYVMGSLIAMYEHKTFSQGVILNIFSFDQWGVEFGKKSANYIFSEINDPLKKKVQYHDSSTNGLINLYKKWKIRY</sequence>
<evidence type="ECO:0000256" key="1">
    <source>
        <dbReference type="ARBA" id="ARBA00004926"/>
    </source>
</evidence>
<dbReference type="CDD" id="cd05016">
    <property type="entry name" value="SIS_PGI_2"/>
    <property type="match status" value="1"/>
</dbReference>
<evidence type="ECO:0000256" key="6">
    <source>
        <dbReference type="ARBA" id="ARBA00029321"/>
    </source>
</evidence>
<dbReference type="PRINTS" id="PR00662">
    <property type="entry name" value="G6PISOMERASE"/>
</dbReference>
<dbReference type="STRING" id="515618.RIEPE_0520"/>
<dbReference type="eggNOG" id="COG0166">
    <property type="taxonomic scope" value="Bacteria"/>
</dbReference>
<dbReference type="PANTHER" id="PTHR11469">
    <property type="entry name" value="GLUCOSE-6-PHOSPHATE ISOMERASE"/>
    <property type="match status" value="1"/>
</dbReference>
<dbReference type="GO" id="GO:0005829">
    <property type="term" value="C:cytosol"/>
    <property type="evidence" value="ECO:0007669"/>
    <property type="project" value="TreeGrafter"/>
</dbReference>
<dbReference type="Proteomes" id="UP000001700">
    <property type="component" value="Chromosome"/>
</dbReference>
<dbReference type="SUPFAM" id="SSF53697">
    <property type="entry name" value="SIS domain"/>
    <property type="match status" value="1"/>
</dbReference>
<reference evidence="9" key="1">
    <citation type="submission" date="2008-05" db="EMBL/GenBank/DDBJ databases">
        <title>Genome sequence of Riesia pediculicola USDA.</title>
        <authorList>
            <person name="Kirkness E.F."/>
        </authorList>
    </citation>
    <scope>NUCLEOTIDE SEQUENCE [LARGE SCALE GENOMIC DNA]</scope>
    <source>
        <strain evidence="9">USDA</strain>
    </source>
</reference>
<accession>D4G8U8</accession>
<proteinExistence type="inferred from homology"/>
<dbReference type="OrthoDB" id="140919at2"/>
<dbReference type="HAMAP" id="MF_00473">
    <property type="entry name" value="G6P_isomerase"/>
    <property type="match status" value="1"/>
</dbReference>
<comment type="catalytic activity">
    <reaction evidence="6 7 8">
        <text>alpha-D-glucose 6-phosphate = beta-D-fructose 6-phosphate</text>
        <dbReference type="Rhea" id="RHEA:11816"/>
        <dbReference type="ChEBI" id="CHEBI:57634"/>
        <dbReference type="ChEBI" id="CHEBI:58225"/>
        <dbReference type="EC" id="5.3.1.9"/>
    </reaction>
</comment>
<feature type="active site" description="Proton donor" evidence="7">
    <location>
        <position position="356"/>
    </location>
</feature>
<evidence type="ECO:0000256" key="4">
    <source>
        <dbReference type="ARBA" id="ARBA00023152"/>
    </source>
</evidence>